<reference evidence="6" key="1">
    <citation type="submission" date="2020-01" db="EMBL/GenBank/DDBJ databases">
        <authorList>
            <consortium name="DOE Joint Genome Institute"/>
            <person name="Haridas S."/>
            <person name="Albert R."/>
            <person name="Binder M."/>
            <person name="Bloem J."/>
            <person name="Labutti K."/>
            <person name="Salamov A."/>
            <person name="Andreopoulos B."/>
            <person name="Baker S.E."/>
            <person name="Barry K."/>
            <person name="Bills G."/>
            <person name="Bluhm B.H."/>
            <person name="Cannon C."/>
            <person name="Castanera R."/>
            <person name="Culley D.E."/>
            <person name="Daum C."/>
            <person name="Ezra D."/>
            <person name="Gonzalez J.B."/>
            <person name="Henrissat B."/>
            <person name="Kuo A."/>
            <person name="Liang C."/>
            <person name="Lipzen A."/>
            <person name="Lutzoni F."/>
            <person name="Magnuson J."/>
            <person name="Mondo S."/>
            <person name="Nolan M."/>
            <person name="Ohm R."/>
            <person name="Pangilinan J."/>
            <person name="Park H.-J."/>
            <person name="Ramirez L."/>
            <person name="Alfaro M."/>
            <person name="Sun H."/>
            <person name="Tritt A."/>
            <person name="Yoshinaga Y."/>
            <person name="Zwiers L.-H."/>
            <person name="Turgeon B.G."/>
            <person name="Goodwin S.B."/>
            <person name="Spatafora J.W."/>
            <person name="Crous P.W."/>
            <person name="Grigoriev I.V."/>
        </authorList>
    </citation>
    <scope>NUCLEOTIDE SEQUENCE</scope>
    <source>
        <strain evidence="6">IPT5</strain>
    </source>
</reference>
<dbReference type="InterPro" id="IPR011009">
    <property type="entry name" value="Kinase-like_dom_sf"/>
</dbReference>
<dbReference type="Pfam" id="PF13374">
    <property type="entry name" value="TPR_10"/>
    <property type="match status" value="1"/>
</dbReference>
<dbReference type="InterPro" id="IPR017441">
    <property type="entry name" value="Protein_kinase_ATP_BS"/>
</dbReference>
<evidence type="ECO:0000256" key="1">
    <source>
        <dbReference type="ARBA" id="ARBA00022741"/>
    </source>
</evidence>
<dbReference type="PROSITE" id="PS00108">
    <property type="entry name" value="PROTEIN_KINASE_ST"/>
    <property type="match status" value="1"/>
</dbReference>
<dbReference type="GO" id="GO:0005524">
    <property type="term" value="F:ATP binding"/>
    <property type="evidence" value="ECO:0007669"/>
    <property type="project" value="UniProtKB-UniRule"/>
</dbReference>
<keyword evidence="2 4" id="KW-0067">ATP-binding</keyword>
<dbReference type="GO" id="GO:0004672">
    <property type="term" value="F:protein kinase activity"/>
    <property type="evidence" value="ECO:0007669"/>
    <property type="project" value="InterPro"/>
</dbReference>
<feature type="binding site" evidence="4">
    <location>
        <position position="84"/>
    </location>
    <ligand>
        <name>ATP</name>
        <dbReference type="ChEBI" id="CHEBI:30616"/>
    </ligand>
</feature>
<dbReference type="EMBL" id="MU006297">
    <property type="protein sequence ID" value="KAF2852781.1"/>
    <property type="molecule type" value="Genomic_DNA"/>
</dbReference>
<keyword evidence="7" id="KW-1185">Reference proteome</keyword>
<evidence type="ECO:0000256" key="4">
    <source>
        <dbReference type="PROSITE-ProRule" id="PRU10141"/>
    </source>
</evidence>
<dbReference type="OrthoDB" id="626167at2759"/>
<evidence type="ECO:0000313" key="7">
    <source>
        <dbReference type="Proteomes" id="UP000799423"/>
    </source>
</evidence>
<dbReference type="SUPFAM" id="SSF48452">
    <property type="entry name" value="TPR-like"/>
    <property type="match status" value="3"/>
</dbReference>
<sequence length="886" mass="99992">MNIQNQKNGQRLLYTSDASESASSGPLPDLLVPVDVISYLTVASAWHVDIIPYTWLPSLGDIGQGQSGTIQQSIANLQTSFAFKTFDDLGVREAFNEATSEIQVLGNPSIREHPNIIELEGICWNILPGGEVRPVLVFEKTDLGSLFTFMETKRSDPVSIKTRLQLSTEIIQAVSKLHSCNIFHGDIKPANVLLFASASELFTAKITDFSFAVLDADGRSFTPYPGTTGWRDPDYNYRSQWSFNRAKGADIYSLGLLLQWLIFHGHPNTLELPSQSQDTNQREQTLSRLCQLVGQLELSNHLKGALKLLFLVCFNPDAEQRALRLNMQMLRKRDLNDEDLKKAIDWERFLPAGTVNDNSQAQLSPLHYPASLWPSNKQYQLNLFDIATSLYSAHFRVRASITEALHARIKGKQYPSATDIANLAVCFQLGFGTERSDTEYERLMSRLDHDIVKRTTEGLENFRANYKYQYYKDSKFRVAFKMGHLDAIDLAQVYSKSSDVENIEIWCRRELEDVKRALGETHHIACTLTSTLAALYYVRDNLKIAACLQESLLKTYLKKYGDSSRHTQSAKINLASSYREIGHYEKAETLYTEVLNARSKDLDKNHVDTLLVKSNLATMYLIRGLWDRAEQSLREVVQHSVTVLGNRHPHLVVVRGNFASALQNNGKLIEAEEELRAVLEISGKLYEQAHPSNLIKISNLMSVYNDGRLQNKAANEHLIRTEHAALDAGKSLGTCHGLTLKIYTNVAQAYIIRDRYHEALGILNEIICKSAGRMDESHPDMLTMKGTLFHILYKQEKWEEAEKLSLQLLGNMDEQKNPDYPVVLGNLAAVYARQMKFSMAVGEASRVYEMQIARCGKEHRLTSLAKDALSRYQAAAETETTAEALH</sequence>
<feature type="repeat" description="TPR" evidence="3">
    <location>
        <begin position="568"/>
        <end position="601"/>
    </location>
</feature>
<proteinExistence type="predicted"/>
<keyword evidence="6" id="KW-0808">Transferase</keyword>
<name>A0A6A7BB88_9PLEO</name>
<dbReference type="AlphaFoldDB" id="A0A6A7BB88"/>
<protein>
    <submittedName>
        <fullName evidence="6">Kinase-like protein</fullName>
    </submittedName>
</protein>
<dbReference type="InterPro" id="IPR008271">
    <property type="entry name" value="Ser/Thr_kinase_AS"/>
</dbReference>
<dbReference type="Pfam" id="PF13424">
    <property type="entry name" value="TPR_12"/>
    <property type="match status" value="1"/>
</dbReference>
<dbReference type="InterPro" id="IPR000719">
    <property type="entry name" value="Prot_kinase_dom"/>
</dbReference>
<dbReference type="PROSITE" id="PS50005">
    <property type="entry name" value="TPR"/>
    <property type="match status" value="1"/>
</dbReference>
<dbReference type="InterPro" id="IPR011990">
    <property type="entry name" value="TPR-like_helical_dom_sf"/>
</dbReference>
<dbReference type="Gene3D" id="1.25.40.10">
    <property type="entry name" value="Tetratricopeptide repeat domain"/>
    <property type="match status" value="2"/>
</dbReference>
<dbReference type="Pfam" id="PF00069">
    <property type="entry name" value="Pkinase"/>
    <property type="match status" value="1"/>
</dbReference>
<evidence type="ECO:0000313" key="6">
    <source>
        <dbReference type="EMBL" id="KAF2852781.1"/>
    </source>
</evidence>
<dbReference type="InterPro" id="IPR019734">
    <property type="entry name" value="TPR_rpt"/>
</dbReference>
<dbReference type="SUPFAM" id="SSF56112">
    <property type="entry name" value="Protein kinase-like (PK-like)"/>
    <property type="match status" value="1"/>
</dbReference>
<organism evidence="6 7">
    <name type="scientific">Plenodomus tracheiphilus IPT5</name>
    <dbReference type="NCBI Taxonomy" id="1408161"/>
    <lineage>
        <taxon>Eukaryota</taxon>
        <taxon>Fungi</taxon>
        <taxon>Dikarya</taxon>
        <taxon>Ascomycota</taxon>
        <taxon>Pezizomycotina</taxon>
        <taxon>Dothideomycetes</taxon>
        <taxon>Pleosporomycetidae</taxon>
        <taxon>Pleosporales</taxon>
        <taxon>Pleosporineae</taxon>
        <taxon>Leptosphaeriaceae</taxon>
        <taxon>Plenodomus</taxon>
    </lineage>
</organism>
<dbReference type="Proteomes" id="UP000799423">
    <property type="component" value="Unassembled WGS sequence"/>
</dbReference>
<dbReference type="InterPro" id="IPR053137">
    <property type="entry name" value="NLR-like"/>
</dbReference>
<dbReference type="PANTHER" id="PTHR46082">
    <property type="entry name" value="ATP/GTP-BINDING PROTEIN-RELATED"/>
    <property type="match status" value="1"/>
</dbReference>
<evidence type="ECO:0000256" key="3">
    <source>
        <dbReference type="PROSITE-ProRule" id="PRU00339"/>
    </source>
</evidence>
<dbReference type="Gene3D" id="1.10.510.10">
    <property type="entry name" value="Transferase(Phosphotransferase) domain 1"/>
    <property type="match status" value="1"/>
</dbReference>
<accession>A0A6A7BB88</accession>
<dbReference type="PROSITE" id="PS00107">
    <property type="entry name" value="PROTEIN_KINASE_ATP"/>
    <property type="match status" value="1"/>
</dbReference>
<gene>
    <name evidence="6" type="ORF">T440DRAFT_391395</name>
</gene>
<keyword evidence="6" id="KW-0418">Kinase</keyword>
<dbReference type="SMART" id="SM00220">
    <property type="entry name" value="S_TKc"/>
    <property type="match status" value="1"/>
</dbReference>
<dbReference type="PANTHER" id="PTHR46082:SF6">
    <property type="entry name" value="AAA+ ATPASE DOMAIN-CONTAINING PROTEIN-RELATED"/>
    <property type="match status" value="1"/>
</dbReference>
<dbReference type="SMART" id="SM00028">
    <property type="entry name" value="TPR"/>
    <property type="match status" value="3"/>
</dbReference>
<evidence type="ECO:0000256" key="2">
    <source>
        <dbReference type="ARBA" id="ARBA00022840"/>
    </source>
</evidence>
<dbReference type="PROSITE" id="PS50011">
    <property type="entry name" value="PROTEIN_KINASE_DOM"/>
    <property type="match status" value="1"/>
</dbReference>
<keyword evidence="1 4" id="KW-0547">Nucleotide-binding</keyword>
<keyword evidence="3" id="KW-0802">TPR repeat</keyword>
<evidence type="ECO:0000259" key="5">
    <source>
        <dbReference type="PROSITE" id="PS50011"/>
    </source>
</evidence>
<feature type="domain" description="Protein kinase" evidence="5">
    <location>
        <begin position="56"/>
        <end position="409"/>
    </location>
</feature>